<reference evidence="2 3" key="1">
    <citation type="submission" date="2023-07" db="EMBL/GenBank/DDBJ databases">
        <title>Closed genome sequence of Methanimicrococcus sp. Es2.</title>
        <authorList>
            <person name="Protasov E."/>
            <person name="Platt K."/>
            <person name="Reeh H."/>
            <person name="Poehlein A."/>
            <person name="Daniel R."/>
            <person name="Brune A."/>
        </authorList>
    </citation>
    <scope>NUCLEOTIDE SEQUENCE [LARGE SCALE GENOMIC DNA]</scope>
    <source>
        <strain evidence="2 3">Es2</strain>
    </source>
</reference>
<sequence length="46" mass="4902">MTKLKVGATHARRSTVRHGGGAAGSGHRRFPATEVFYVSASYSPQI</sequence>
<proteinExistence type="predicted"/>
<evidence type="ECO:0000313" key="3">
    <source>
        <dbReference type="Proteomes" id="UP001302662"/>
    </source>
</evidence>
<evidence type="ECO:0000313" key="2">
    <source>
        <dbReference type="EMBL" id="WNY29074.1"/>
    </source>
</evidence>
<gene>
    <name evidence="2" type="ORF">MmiEs2_12880</name>
</gene>
<keyword evidence="3" id="KW-1185">Reference proteome</keyword>
<dbReference type="AlphaFoldDB" id="A0AA96ZXK4"/>
<accession>A0AA96ZXK4</accession>
<dbReference type="KEGG" id="mees:MmiEs2_12880"/>
<organism evidence="2 3">
    <name type="scientific">Methanimicrococcus stummii</name>
    <dbReference type="NCBI Taxonomy" id="3028294"/>
    <lineage>
        <taxon>Archaea</taxon>
        <taxon>Methanobacteriati</taxon>
        <taxon>Methanobacteriota</taxon>
        <taxon>Stenosarchaea group</taxon>
        <taxon>Methanomicrobia</taxon>
        <taxon>Methanosarcinales</taxon>
        <taxon>Methanosarcinaceae</taxon>
        <taxon>Methanimicrococcus</taxon>
    </lineage>
</organism>
<protein>
    <submittedName>
        <fullName evidence="2">Uncharacterized protein</fullName>
    </submittedName>
</protein>
<dbReference type="Proteomes" id="UP001302662">
    <property type="component" value="Chromosome"/>
</dbReference>
<evidence type="ECO:0000256" key="1">
    <source>
        <dbReference type="SAM" id="MobiDB-lite"/>
    </source>
</evidence>
<dbReference type="EMBL" id="CP131062">
    <property type="protein sequence ID" value="WNY29074.1"/>
    <property type="molecule type" value="Genomic_DNA"/>
</dbReference>
<name>A0AA96ZXK4_9EURY</name>
<feature type="region of interest" description="Disordered" evidence="1">
    <location>
        <begin position="1"/>
        <end position="27"/>
    </location>
</feature>